<dbReference type="SUPFAM" id="SSF111369">
    <property type="entry name" value="HlyD-like secretion proteins"/>
    <property type="match status" value="2"/>
</dbReference>
<evidence type="ECO:0000259" key="5">
    <source>
        <dbReference type="Pfam" id="PF25954"/>
    </source>
</evidence>
<evidence type="ECO:0000256" key="3">
    <source>
        <dbReference type="SAM" id="SignalP"/>
    </source>
</evidence>
<dbReference type="Gene3D" id="2.40.50.100">
    <property type="match status" value="1"/>
</dbReference>
<dbReference type="InterPro" id="IPR006143">
    <property type="entry name" value="RND_pump_MFP"/>
</dbReference>
<dbReference type="HOGENOM" id="CLU_018816_14_4_9"/>
<dbReference type="GO" id="GO:0015562">
    <property type="term" value="F:efflux transmembrane transporter activity"/>
    <property type="evidence" value="ECO:0007669"/>
    <property type="project" value="TreeGrafter"/>
</dbReference>
<dbReference type="Gene3D" id="2.40.30.170">
    <property type="match status" value="1"/>
</dbReference>
<evidence type="ECO:0000259" key="4">
    <source>
        <dbReference type="Pfam" id="PF25917"/>
    </source>
</evidence>
<dbReference type="Proteomes" id="UP000011728">
    <property type="component" value="Chromosome"/>
</dbReference>
<feature type="signal peptide" evidence="3">
    <location>
        <begin position="1"/>
        <end position="19"/>
    </location>
</feature>
<dbReference type="STRING" id="36745.CLSAP_49050"/>
<evidence type="ECO:0000256" key="2">
    <source>
        <dbReference type="SAM" id="Coils"/>
    </source>
</evidence>
<dbReference type="AlphaFoldDB" id="M1MRW8"/>
<dbReference type="NCBIfam" id="TIGR01730">
    <property type="entry name" value="RND_mfp"/>
    <property type="match status" value="1"/>
</dbReference>
<feature type="chain" id="PRO_5039382702" evidence="3">
    <location>
        <begin position="20"/>
        <end position="442"/>
    </location>
</feature>
<feature type="coiled-coil region" evidence="2">
    <location>
        <begin position="117"/>
        <end position="148"/>
    </location>
</feature>
<dbReference type="Gene3D" id="1.10.287.470">
    <property type="entry name" value="Helix hairpin bin"/>
    <property type="match status" value="1"/>
</dbReference>
<protein>
    <submittedName>
        <fullName evidence="7">RND family efflux transporter, MFP subunit</fullName>
    </submittedName>
</protein>
<dbReference type="PATRIC" id="fig|931276.5.peg.5204"/>
<evidence type="ECO:0000313" key="8">
    <source>
        <dbReference type="Proteomes" id="UP000011728"/>
    </source>
</evidence>
<accession>M1MRW8</accession>
<dbReference type="Pfam" id="PF25954">
    <property type="entry name" value="Beta-barrel_RND_2"/>
    <property type="match status" value="1"/>
</dbReference>
<keyword evidence="2" id="KW-0175">Coiled coil</keyword>
<dbReference type="eggNOG" id="COG0845">
    <property type="taxonomic scope" value="Bacteria"/>
</dbReference>
<feature type="domain" description="CusB-like beta-barrel" evidence="5">
    <location>
        <begin position="294"/>
        <end position="364"/>
    </location>
</feature>
<dbReference type="PROSITE" id="PS51257">
    <property type="entry name" value="PROKAR_LIPOPROTEIN"/>
    <property type="match status" value="1"/>
</dbReference>
<dbReference type="EMBL" id="CP004121">
    <property type="protein sequence ID" value="AGF58903.1"/>
    <property type="molecule type" value="Genomic_DNA"/>
</dbReference>
<keyword evidence="8" id="KW-1185">Reference proteome</keyword>
<keyword evidence="3" id="KW-0732">Signal</keyword>
<dbReference type="Gene3D" id="2.40.420.20">
    <property type="match status" value="1"/>
</dbReference>
<gene>
    <name evidence="7" type="ORF">Cspa_c51520</name>
</gene>
<dbReference type="OrthoDB" id="9810430at2"/>
<comment type="similarity">
    <text evidence="1">Belongs to the membrane fusion protein (MFP) (TC 8.A.1) family.</text>
</comment>
<evidence type="ECO:0000259" key="6">
    <source>
        <dbReference type="Pfam" id="PF25989"/>
    </source>
</evidence>
<dbReference type="GO" id="GO:1990281">
    <property type="term" value="C:efflux pump complex"/>
    <property type="evidence" value="ECO:0007669"/>
    <property type="project" value="TreeGrafter"/>
</dbReference>
<feature type="domain" description="YknX-like C-terminal permuted SH3-like" evidence="6">
    <location>
        <begin position="371"/>
        <end position="432"/>
    </location>
</feature>
<evidence type="ECO:0000256" key="1">
    <source>
        <dbReference type="ARBA" id="ARBA00009477"/>
    </source>
</evidence>
<dbReference type="Pfam" id="PF25989">
    <property type="entry name" value="YknX_C"/>
    <property type="match status" value="1"/>
</dbReference>
<proteinExistence type="inferred from homology"/>
<dbReference type="PANTHER" id="PTHR30469">
    <property type="entry name" value="MULTIDRUG RESISTANCE PROTEIN MDTA"/>
    <property type="match status" value="1"/>
</dbReference>
<name>M1MRW8_9CLOT</name>
<evidence type="ECO:0000313" key="7">
    <source>
        <dbReference type="EMBL" id="AGF58903.1"/>
    </source>
</evidence>
<reference evidence="7 8" key="1">
    <citation type="submission" date="2013-02" db="EMBL/GenBank/DDBJ databases">
        <title>Genome sequence of Clostridium saccharoperbutylacetonicum N1-4(HMT).</title>
        <authorList>
            <person name="Poehlein A."/>
            <person name="Daniel R."/>
        </authorList>
    </citation>
    <scope>NUCLEOTIDE SEQUENCE [LARGE SCALE GENOMIC DNA]</scope>
    <source>
        <strain evidence="8">N1-4(HMT)</strain>
    </source>
</reference>
<dbReference type="InterPro" id="IPR058637">
    <property type="entry name" value="YknX-like_C"/>
</dbReference>
<sequence length="442" mass="46374">MKKVILGALCLICTSTLLISCNNNSDIANVTITKVKMSNSISDNTYTANVESGDKISIIPSAAGKIQTINVDVGQSVKKGDTLFTIDNTELTYKVNQAQANYDAANIAYDKTAGGSAKQAQNDAATALEKAKNELKDAQNQYQNNTAIASAQTAYNDAKANYDRTNTLYQAAAATKVDLDTAKSKLDTASAALDIAKATAETRLNNAKTSFAAASQNASITSSVLNPDNIAAAKAQVDSAKAALDIANHQLENATVTAPIDGKISAKNISVGELAPTQTPSLVLENEAALNVLIKVTETNINSIAVGMAAKISVPSTGISYDGAITTISPSADQKTGMFDVKINITNPDDKIKIGMVTNISLVDSKSDNSLLVPNESVINEDGSSYIYVINGDKLTKRAVTLGQAKNQYIEVKDGVSADDQVVVEGSSNMKDNGKFNIVKSN</sequence>
<dbReference type="RefSeq" id="WP_015395211.1">
    <property type="nucleotide sequence ID" value="NC_020291.1"/>
</dbReference>
<organism evidence="7 8">
    <name type="scientific">Clostridium saccharoperbutylacetonicum N1-4(HMT)</name>
    <dbReference type="NCBI Taxonomy" id="931276"/>
    <lineage>
        <taxon>Bacteria</taxon>
        <taxon>Bacillati</taxon>
        <taxon>Bacillota</taxon>
        <taxon>Clostridia</taxon>
        <taxon>Eubacteriales</taxon>
        <taxon>Clostridiaceae</taxon>
        <taxon>Clostridium</taxon>
    </lineage>
</organism>
<feature type="domain" description="Multidrug resistance protein MdtA-like barrel-sandwich hybrid" evidence="4">
    <location>
        <begin position="55"/>
        <end position="278"/>
    </location>
</feature>
<dbReference type="InterPro" id="IPR058625">
    <property type="entry name" value="MdtA-like_BSH"/>
</dbReference>
<dbReference type="InterPro" id="IPR058792">
    <property type="entry name" value="Beta-barrel_RND_2"/>
</dbReference>
<dbReference type="KEGG" id="csr:Cspa_c51520"/>
<dbReference type="Pfam" id="PF25917">
    <property type="entry name" value="BSH_RND"/>
    <property type="match status" value="1"/>
</dbReference>